<dbReference type="Gramene" id="PRQ20096">
    <property type="protein sequence ID" value="PRQ20096"/>
    <property type="gene ID" value="RchiOBHm_Chr7g0224431"/>
</dbReference>
<dbReference type="AlphaFoldDB" id="A0A2P6PDT6"/>
<keyword evidence="2" id="KW-1185">Reference proteome</keyword>
<evidence type="ECO:0000313" key="1">
    <source>
        <dbReference type="EMBL" id="PRQ20096.1"/>
    </source>
</evidence>
<evidence type="ECO:0000313" key="2">
    <source>
        <dbReference type="Proteomes" id="UP000238479"/>
    </source>
</evidence>
<dbReference type="EMBL" id="PDCK01000045">
    <property type="protein sequence ID" value="PRQ20096.1"/>
    <property type="molecule type" value="Genomic_DNA"/>
</dbReference>
<organism evidence="1 2">
    <name type="scientific">Rosa chinensis</name>
    <name type="common">China rose</name>
    <dbReference type="NCBI Taxonomy" id="74649"/>
    <lineage>
        <taxon>Eukaryota</taxon>
        <taxon>Viridiplantae</taxon>
        <taxon>Streptophyta</taxon>
        <taxon>Embryophyta</taxon>
        <taxon>Tracheophyta</taxon>
        <taxon>Spermatophyta</taxon>
        <taxon>Magnoliopsida</taxon>
        <taxon>eudicotyledons</taxon>
        <taxon>Gunneridae</taxon>
        <taxon>Pentapetalae</taxon>
        <taxon>rosids</taxon>
        <taxon>fabids</taxon>
        <taxon>Rosales</taxon>
        <taxon>Rosaceae</taxon>
        <taxon>Rosoideae</taxon>
        <taxon>Rosoideae incertae sedis</taxon>
        <taxon>Rosa</taxon>
    </lineage>
</organism>
<sequence>MINGCSWIELQPLTSRKHQVVLQLATIWLEHKDSLAAIERRRE</sequence>
<accession>A0A2P6PDT6</accession>
<proteinExistence type="predicted"/>
<name>A0A2P6PDT6_ROSCH</name>
<dbReference type="Proteomes" id="UP000238479">
    <property type="component" value="Chromosome 7"/>
</dbReference>
<gene>
    <name evidence="1" type="ORF">RchiOBHm_Chr7g0224431</name>
</gene>
<comment type="caution">
    <text evidence="1">The sequence shown here is derived from an EMBL/GenBank/DDBJ whole genome shotgun (WGS) entry which is preliminary data.</text>
</comment>
<protein>
    <submittedName>
        <fullName evidence="1">Uncharacterized protein</fullName>
    </submittedName>
</protein>
<reference evidence="1 2" key="1">
    <citation type="journal article" date="2018" name="Nat. Genet.">
        <title>The Rosa genome provides new insights in the design of modern roses.</title>
        <authorList>
            <person name="Bendahmane M."/>
        </authorList>
    </citation>
    <scope>NUCLEOTIDE SEQUENCE [LARGE SCALE GENOMIC DNA]</scope>
    <source>
        <strain evidence="2">cv. Old Blush</strain>
    </source>
</reference>